<dbReference type="SUPFAM" id="SSF64518">
    <property type="entry name" value="Phase 1 flagellin"/>
    <property type="match status" value="1"/>
</dbReference>
<evidence type="ECO:0000256" key="1">
    <source>
        <dbReference type="ARBA" id="ARBA00020110"/>
    </source>
</evidence>
<dbReference type="STRING" id="1298598.JCM21714_3774"/>
<dbReference type="Gene3D" id="1.20.1330.10">
    <property type="entry name" value="f41 fragment of flagellin, N-terminal domain"/>
    <property type="match status" value="1"/>
</dbReference>
<accession>W4VN85</accession>
<organism evidence="3 4">
    <name type="scientific">Gracilibacillus boraciitolerans JCM 21714</name>
    <dbReference type="NCBI Taxonomy" id="1298598"/>
    <lineage>
        <taxon>Bacteria</taxon>
        <taxon>Bacillati</taxon>
        <taxon>Bacillota</taxon>
        <taxon>Bacilli</taxon>
        <taxon>Bacillales</taxon>
        <taxon>Bacillaceae</taxon>
        <taxon>Gracilibacillus</taxon>
    </lineage>
</organism>
<dbReference type="PRINTS" id="PR00207">
    <property type="entry name" value="FLAGELLIN"/>
</dbReference>
<keyword evidence="3" id="KW-0282">Flagellum</keyword>
<dbReference type="Pfam" id="PF00669">
    <property type="entry name" value="Flagellin_N"/>
    <property type="match status" value="1"/>
</dbReference>
<keyword evidence="4" id="KW-1185">Reference proteome</keyword>
<evidence type="ECO:0000259" key="2">
    <source>
        <dbReference type="Pfam" id="PF00669"/>
    </source>
</evidence>
<protein>
    <recommendedName>
        <fullName evidence="1">Flagellin</fullName>
    </recommendedName>
</protein>
<gene>
    <name evidence="3" type="ORF">JCM21714_3774</name>
</gene>
<dbReference type="InterPro" id="IPR001492">
    <property type="entry name" value="Flagellin"/>
</dbReference>
<keyword evidence="3" id="KW-0969">Cilium</keyword>
<evidence type="ECO:0000313" key="3">
    <source>
        <dbReference type="EMBL" id="GAE94601.1"/>
    </source>
</evidence>
<evidence type="ECO:0000313" key="4">
    <source>
        <dbReference type="Proteomes" id="UP000019102"/>
    </source>
</evidence>
<dbReference type="GO" id="GO:0009288">
    <property type="term" value="C:bacterial-type flagellum"/>
    <property type="evidence" value="ECO:0007669"/>
    <property type="project" value="InterPro"/>
</dbReference>
<dbReference type="PANTHER" id="PTHR42792">
    <property type="entry name" value="FLAGELLIN"/>
    <property type="match status" value="1"/>
</dbReference>
<dbReference type="EMBL" id="BAVS01000027">
    <property type="protein sequence ID" value="GAE94601.1"/>
    <property type="molecule type" value="Genomic_DNA"/>
</dbReference>
<proteinExistence type="predicted"/>
<feature type="domain" description="Flagellin N-terminal" evidence="2">
    <location>
        <begin position="1"/>
        <end position="87"/>
    </location>
</feature>
<dbReference type="AlphaFoldDB" id="W4VN85"/>
<dbReference type="GO" id="GO:0005198">
    <property type="term" value="F:structural molecule activity"/>
    <property type="evidence" value="ECO:0007669"/>
    <property type="project" value="InterPro"/>
</dbReference>
<reference evidence="3 4" key="1">
    <citation type="journal article" date="2014" name="Genome Announc.">
        <title>Draft Genome Sequence of the Boron-Tolerant and Moderately Halotolerant Bacterium Gracilibacillus boraciitolerans JCM 21714T.</title>
        <authorList>
            <person name="Ahmed I."/>
            <person name="Oshima K."/>
            <person name="Suda W."/>
            <person name="Kitamura K."/>
            <person name="Iida T."/>
            <person name="Ohmori Y."/>
            <person name="Fujiwara T."/>
            <person name="Hattori M."/>
            <person name="Ohkuma M."/>
        </authorList>
    </citation>
    <scope>NUCLEOTIDE SEQUENCE [LARGE SCALE GENOMIC DNA]</scope>
    <source>
        <strain evidence="3 4">JCM 21714</strain>
    </source>
</reference>
<dbReference type="Proteomes" id="UP000019102">
    <property type="component" value="Unassembled WGS sequence"/>
</dbReference>
<name>W4VN85_9BACI</name>
<dbReference type="eggNOG" id="COG1344">
    <property type="taxonomic scope" value="Bacteria"/>
</dbReference>
<dbReference type="PANTHER" id="PTHR42792:SF2">
    <property type="entry name" value="FLAGELLIN"/>
    <property type="match status" value="1"/>
</dbReference>
<comment type="caution">
    <text evidence="3">The sequence shown here is derived from an EMBL/GenBank/DDBJ whole genome shotgun (WGS) entry which is preliminary data.</text>
</comment>
<sequence length="462" mass="52286">MRAQIRGLAQASENVQDASSLVQVAEGGMKEINDILQRIRELSVQASNDTLTNKDRVFVQEEIDEMKKSIGSIVHNTEFNTHKVLSNRKFDEFIKERRHASNTVEMMNTRNYSYVNISQNIERTNQLDYKSESVISSSISSVPNSSTSLAHLEKGTTVMDYQPRYSLDNDSIIFRSSRDGSAYVVPIDGSQEPQVNTSETTSAIRITSSDGLAKLDNQNTSLYLYTRDSTSDNWGGSPIKSYSYNYYQDSTNGYTFSPNTDSDGNTSFVYSDTNGNVQKVNINTKTKQEISSVNLITNNDIENLPLNNNVINLRNTPDLYHMNTPQASLIVEKVTDLGVNELHYWDQSGDEPADRNEDGVYVNETTNKIELYGSWRPANDETVRVEYLTDYTKDAAYNRYVASGIDTYNLEDEDLFKERSLRVYVGGNEIEYSNTDGYTYDQNSGYISIHGIARQINHQTRK</sequence>
<dbReference type="InterPro" id="IPR001029">
    <property type="entry name" value="Flagellin_N"/>
</dbReference>
<keyword evidence="3" id="KW-0966">Cell projection</keyword>